<gene>
    <name evidence="1" type="ORF">DSOL_4502</name>
</gene>
<protein>
    <submittedName>
        <fullName evidence="1">Phage protein</fullName>
    </submittedName>
</protein>
<proteinExistence type="predicted"/>
<comment type="caution">
    <text evidence="1">The sequence shown here is derived from an EMBL/GenBank/DDBJ whole genome shotgun (WGS) entry which is preliminary data.</text>
</comment>
<dbReference type="InterPro" id="IPR025580">
    <property type="entry name" value="Gp46"/>
</dbReference>
<dbReference type="OrthoDB" id="1901795at2"/>
<organism evidence="1 2">
    <name type="scientific">Desulfosporosinus metallidurans</name>
    <dbReference type="NCBI Taxonomy" id="1888891"/>
    <lineage>
        <taxon>Bacteria</taxon>
        <taxon>Bacillati</taxon>
        <taxon>Bacillota</taxon>
        <taxon>Clostridia</taxon>
        <taxon>Eubacteriales</taxon>
        <taxon>Desulfitobacteriaceae</taxon>
        <taxon>Desulfosporosinus</taxon>
    </lineage>
</organism>
<sequence>MDITEIQAYLDTNKDTPEVQSYIGGLITSDRVNAFLNGDEGKKLLQPKLDTYHSKGLESWKTNNLDNLVTAKVKELYPDADPKDVALAEMRAEIAKMKTDGLQKELTISTSKLMQEKHLPLELVGFFIGSDEATTAINLSKLEKVFSTHIESAVAERLKGGYVPPTGSGAPTTKNPWSKESFNLTEQGKLMIENPTLASQYMAQASNQ</sequence>
<dbReference type="Pfam" id="PF14265">
    <property type="entry name" value="DUF4355"/>
    <property type="match status" value="1"/>
</dbReference>
<accession>A0A1Q8QJM7</accession>
<dbReference type="Proteomes" id="UP000186102">
    <property type="component" value="Unassembled WGS sequence"/>
</dbReference>
<evidence type="ECO:0000313" key="2">
    <source>
        <dbReference type="Proteomes" id="UP000186102"/>
    </source>
</evidence>
<dbReference type="STRING" id="1888891.DSOL_4502"/>
<name>A0A1Q8QJM7_9FIRM</name>
<dbReference type="RefSeq" id="WP_083642904.1">
    <property type="nucleotide sequence ID" value="NZ_MLBF01000056.1"/>
</dbReference>
<evidence type="ECO:0000313" key="1">
    <source>
        <dbReference type="EMBL" id="OLN27530.1"/>
    </source>
</evidence>
<keyword evidence="2" id="KW-1185">Reference proteome</keyword>
<reference evidence="1 2" key="1">
    <citation type="submission" date="2016-09" db="EMBL/GenBank/DDBJ databases">
        <title>Complete genome of Desulfosporosinus sp. OL.</title>
        <authorList>
            <person name="Mardanov A."/>
            <person name="Beletsky A."/>
            <person name="Panova A."/>
            <person name="Karnachuk O."/>
            <person name="Ravin N."/>
        </authorList>
    </citation>
    <scope>NUCLEOTIDE SEQUENCE [LARGE SCALE GENOMIC DNA]</scope>
    <source>
        <strain evidence="1 2">OL</strain>
    </source>
</reference>
<dbReference type="AlphaFoldDB" id="A0A1Q8QJM7"/>
<dbReference type="EMBL" id="MLBF01000056">
    <property type="protein sequence ID" value="OLN27530.1"/>
    <property type="molecule type" value="Genomic_DNA"/>
</dbReference>